<dbReference type="EMBL" id="CP089982">
    <property type="protein sequence ID" value="WXA97911.1"/>
    <property type="molecule type" value="Genomic_DNA"/>
</dbReference>
<gene>
    <name evidence="2" type="ORF">LZC95_13850</name>
</gene>
<evidence type="ECO:0000313" key="3">
    <source>
        <dbReference type="Proteomes" id="UP001379533"/>
    </source>
</evidence>
<reference evidence="2 3" key="1">
    <citation type="submission" date="2021-12" db="EMBL/GenBank/DDBJ databases">
        <title>Discovery of the Pendulisporaceae a myxobacterial family with distinct sporulation behavior and unique specialized metabolism.</title>
        <authorList>
            <person name="Garcia R."/>
            <person name="Popoff A."/>
            <person name="Bader C.D."/>
            <person name="Loehr J."/>
            <person name="Walesch S."/>
            <person name="Walt C."/>
            <person name="Boldt J."/>
            <person name="Bunk B."/>
            <person name="Haeckl F.J.F.P.J."/>
            <person name="Gunesch A.P."/>
            <person name="Birkelbach J."/>
            <person name="Nuebel U."/>
            <person name="Pietschmann T."/>
            <person name="Bach T."/>
            <person name="Mueller R."/>
        </authorList>
    </citation>
    <scope>NUCLEOTIDE SEQUENCE [LARGE SCALE GENOMIC DNA]</scope>
    <source>
        <strain evidence="2 3">MSr12523</strain>
    </source>
</reference>
<sequence>MDRITGTCPTCHAPFDFGQHVRNMALGKVERARLWISSPQSVTTRTDTSPDGPVLELLYRERARWPALGSVSFGGLLACVMGLMRIWRPVSALLWPIALGLAGAFALNAYALLVRAFRTTRLCVSRSEIRVERGPLVLRGTTIFQIRADVVAQLYVMHAHTLYALLEDGQRIALATDLDAHAACFMEQAIEEHLGIADRAVVGEDLRG</sequence>
<name>A0ABZ2KNJ7_9BACT</name>
<keyword evidence="3" id="KW-1185">Reference proteome</keyword>
<proteinExistence type="predicted"/>
<keyword evidence="1" id="KW-0472">Membrane</keyword>
<keyword evidence="1" id="KW-0812">Transmembrane</keyword>
<evidence type="ECO:0008006" key="4">
    <source>
        <dbReference type="Google" id="ProtNLM"/>
    </source>
</evidence>
<dbReference type="RefSeq" id="WP_394848529.1">
    <property type="nucleotide sequence ID" value="NZ_CP089982.1"/>
</dbReference>
<organism evidence="2 3">
    <name type="scientific">Pendulispora brunnea</name>
    <dbReference type="NCBI Taxonomy" id="2905690"/>
    <lineage>
        <taxon>Bacteria</taxon>
        <taxon>Pseudomonadati</taxon>
        <taxon>Myxococcota</taxon>
        <taxon>Myxococcia</taxon>
        <taxon>Myxococcales</taxon>
        <taxon>Sorangiineae</taxon>
        <taxon>Pendulisporaceae</taxon>
        <taxon>Pendulispora</taxon>
    </lineage>
</organism>
<feature type="transmembrane region" description="Helical" evidence="1">
    <location>
        <begin position="93"/>
        <end position="113"/>
    </location>
</feature>
<evidence type="ECO:0000313" key="2">
    <source>
        <dbReference type="EMBL" id="WXA97911.1"/>
    </source>
</evidence>
<dbReference type="Proteomes" id="UP001379533">
    <property type="component" value="Chromosome"/>
</dbReference>
<protein>
    <recommendedName>
        <fullName evidence="4">DUF304 domain-containing protein</fullName>
    </recommendedName>
</protein>
<evidence type="ECO:0000256" key="1">
    <source>
        <dbReference type="SAM" id="Phobius"/>
    </source>
</evidence>
<keyword evidence="1" id="KW-1133">Transmembrane helix</keyword>
<accession>A0ABZ2KNJ7</accession>
<feature type="transmembrane region" description="Helical" evidence="1">
    <location>
        <begin position="65"/>
        <end position="87"/>
    </location>
</feature>